<evidence type="ECO:0000313" key="10">
    <source>
        <dbReference type="Proteomes" id="UP000217265"/>
    </source>
</evidence>
<accession>A0A290Q4Q0</accession>
<keyword evidence="10" id="KW-1185">Reference proteome</keyword>
<evidence type="ECO:0000259" key="8">
    <source>
        <dbReference type="PROSITE" id="PS50206"/>
    </source>
</evidence>
<dbReference type="OrthoDB" id="9790791at2"/>
<evidence type="ECO:0000256" key="6">
    <source>
        <dbReference type="PROSITE-ProRule" id="PRU00169"/>
    </source>
</evidence>
<keyword evidence="5" id="KW-0804">Transcription</keyword>
<keyword evidence="1 6" id="KW-0597">Phosphoprotein</keyword>
<feature type="domain" description="Response regulatory" evidence="7">
    <location>
        <begin position="2"/>
        <end position="120"/>
    </location>
</feature>
<dbReference type="GO" id="GO:0000156">
    <property type="term" value="F:phosphorelay response regulator activity"/>
    <property type="evidence" value="ECO:0007669"/>
    <property type="project" value="TreeGrafter"/>
</dbReference>
<organism evidence="9 10">
    <name type="scientific">Nibricoccus aquaticus</name>
    <dbReference type="NCBI Taxonomy" id="2576891"/>
    <lineage>
        <taxon>Bacteria</taxon>
        <taxon>Pseudomonadati</taxon>
        <taxon>Verrucomicrobiota</taxon>
        <taxon>Opitutia</taxon>
        <taxon>Opitutales</taxon>
        <taxon>Opitutaceae</taxon>
        <taxon>Nibricoccus</taxon>
    </lineage>
</organism>
<dbReference type="EMBL" id="CP023344">
    <property type="protein sequence ID" value="ATC63464.1"/>
    <property type="molecule type" value="Genomic_DNA"/>
</dbReference>
<dbReference type="RefSeq" id="WP_096055096.1">
    <property type="nucleotide sequence ID" value="NZ_CP023344.1"/>
</dbReference>
<gene>
    <name evidence="9" type="ORF">CMV30_05570</name>
</gene>
<feature type="modified residue" description="4-aspartylphosphate" evidence="6">
    <location>
        <position position="52"/>
    </location>
</feature>
<evidence type="ECO:0000256" key="3">
    <source>
        <dbReference type="ARBA" id="ARBA00023015"/>
    </source>
</evidence>
<evidence type="ECO:0000256" key="2">
    <source>
        <dbReference type="ARBA" id="ARBA00023012"/>
    </source>
</evidence>
<sequence length="199" mass="23158">MKILAVEDDPVARKVLVQALRRLGYEDVTEVRDGMEALAQLEKEPARVIVSDWIMPGIDGLELCRQVRARLKSDYVYFILLTSREADIENQREAIEAGVDDFLVKPLDLQELWMRLRVAERILRYATQVQQLEAFLPICSYCKKVRDDQNYWQQIEGYINARTGSEFSHSVCPDCYQRLIVPELEELKRKAVKPAVERQ</sequence>
<keyword evidence="2" id="KW-0902">Two-component regulatory system</keyword>
<evidence type="ECO:0000256" key="5">
    <source>
        <dbReference type="ARBA" id="ARBA00023163"/>
    </source>
</evidence>
<dbReference type="PANTHER" id="PTHR48111">
    <property type="entry name" value="REGULATOR OF RPOS"/>
    <property type="match status" value="1"/>
</dbReference>
<feature type="domain" description="Rhodanese" evidence="8">
    <location>
        <begin position="15"/>
        <end position="47"/>
    </location>
</feature>
<dbReference type="GO" id="GO:0032993">
    <property type="term" value="C:protein-DNA complex"/>
    <property type="evidence" value="ECO:0007669"/>
    <property type="project" value="TreeGrafter"/>
</dbReference>
<proteinExistence type="predicted"/>
<dbReference type="KEGG" id="vbh:CMV30_05570"/>
<dbReference type="PROSITE" id="PS50206">
    <property type="entry name" value="RHODANESE_3"/>
    <property type="match status" value="1"/>
</dbReference>
<dbReference type="InterPro" id="IPR011006">
    <property type="entry name" value="CheY-like_superfamily"/>
</dbReference>
<keyword evidence="3" id="KW-0805">Transcription regulation</keyword>
<dbReference type="GO" id="GO:0000976">
    <property type="term" value="F:transcription cis-regulatory region binding"/>
    <property type="evidence" value="ECO:0007669"/>
    <property type="project" value="TreeGrafter"/>
</dbReference>
<dbReference type="InterPro" id="IPR001789">
    <property type="entry name" value="Sig_transdc_resp-reg_receiver"/>
</dbReference>
<dbReference type="PROSITE" id="PS50110">
    <property type="entry name" value="RESPONSE_REGULATORY"/>
    <property type="match status" value="1"/>
</dbReference>
<dbReference type="Pfam" id="PF00072">
    <property type="entry name" value="Response_reg"/>
    <property type="match status" value="1"/>
</dbReference>
<protein>
    <submittedName>
        <fullName evidence="9">Response regulator</fullName>
    </submittedName>
</protein>
<dbReference type="GO" id="GO:0005829">
    <property type="term" value="C:cytosol"/>
    <property type="evidence" value="ECO:0007669"/>
    <property type="project" value="TreeGrafter"/>
</dbReference>
<dbReference type="InterPro" id="IPR039420">
    <property type="entry name" value="WalR-like"/>
</dbReference>
<dbReference type="SUPFAM" id="SSF52172">
    <property type="entry name" value="CheY-like"/>
    <property type="match status" value="1"/>
</dbReference>
<reference evidence="9 10" key="1">
    <citation type="submission" date="2017-09" db="EMBL/GenBank/DDBJ databases">
        <title>Complete genome sequence of Verrucomicrobial strain HZ-65, isolated from freshwater.</title>
        <authorList>
            <person name="Choi A."/>
        </authorList>
    </citation>
    <scope>NUCLEOTIDE SEQUENCE [LARGE SCALE GENOMIC DNA]</scope>
    <source>
        <strain evidence="9 10">HZ-65</strain>
    </source>
</reference>
<dbReference type="GO" id="GO:0006355">
    <property type="term" value="P:regulation of DNA-templated transcription"/>
    <property type="evidence" value="ECO:0007669"/>
    <property type="project" value="TreeGrafter"/>
</dbReference>
<evidence type="ECO:0000259" key="7">
    <source>
        <dbReference type="PROSITE" id="PS50110"/>
    </source>
</evidence>
<keyword evidence="4" id="KW-0238">DNA-binding</keyword>
<evidence type="ECO:0000256" key="4">
    <source>
        <dbReference type="ARBA" id="ARBA00023125"/>
    </source>
</evidence>
<dbReference type="SMART" id="SM00448">
    <property type="entry name" value="REC"/>
    <property type="match status" value="1"/>
</dbReference>
<dbReference type="InterPro" id="IPR001763">
    <property type="entry name" value="Rhodanese-like_dom"/>
</dbReference>
<dbReference type="PANTHER" id="PTHR48111:SF1">
    <property type="entry name" value="TWO-COMPONENT RESPONSE REGULATOR ORR33"/>
    <property type="match status" value="1"/>
</dbReference>
<name>A0A290Q4Q0_9BACT</name>
<evidence type="ECO:0000256" key="1">
    <source>
        <dbReference type="ARBA" id="ARBA00022553"/>
    </source>
</evidence>
<dbReference type="Proteomes" id="UP000217265">
    <property type="component" value="Chromosome"/>
</dbReference>
<evidence type="ECO:0000313" key="9">
    <source>
        <dbReference type="EMBL" id="ATC63464.1"/>
    </source>
</evidence>
<dbReference type="AlphaFoldDB" id="A0A290Q4Q0"/>
<dbReference type="Gene3D" id="3.40.50.2300">
    <property type="match status" value="1"/>
</dbReference>